<dbReference type="PROSITE" id="PS00674">
    <property type="entry name" value="AAA"/>
    <property type="match status" value="1"/>
</dbReference>
<dbReference type="GO" id="GO:0006508">
    <property type="term" value="P:proteolysis"/>
    <property type="evidence" value="ECO:0007669"/>
    <property type="project" value="InterPro"/>
</dbReference>
<reference evidence="3" key="1">
    <citation type="journal article" date="2015" name="BMC Genomics">
        <title>The chloroplast genomes of Bryopsis plumosa and Tydemania expeditionis (Bryopsidales, Chlorophyta): compact genomes and genes of bacterial origin.</title>
        <authorList>
            <person name="Leliaert F."/>
            <person name="Lopez-Bautista J.M."/>
        </authorList>
    </citation>
    <scope>NUCLEOTIDE SEQUENCE</scope>
    <source>
        <strain evidence="3">FL1151</strain>
    </source>
</reference>
<dbReference type="Pfam" id="PF00004">
    <property type="entry name" value="AAA"/>
    <property type="match status" value="2"/>
</dbReference>
<dbReference type="Gene3D" id="1.20.58.760">
    <property type="entry name" value="Peptidase M41"/>
    <property type="match status" value="1"/>
</dbReference>
<dbReference type="SMART" id="SM00382">
    <property type="entry name" value="AAA"/>
    <property type="match status" value="1"/>
</dbReference>
<dbReference type="Gene3D" id="1.10.8.60">
    <property type="match status" value="1"/>
</dbReference>
<keyword evidence="3" id="KW-0131">Cell cycle</keyword>
<name>A0A0D6E2S2_TYDEX</name>
<evidence type="ECO:0000259" key="2">
    <source>
        <dbReference type="SMART" id="SM00382"/>
    </source>
</evidence>
<dbReference type="InterPro" id="IPR037219">
    <property type="entry name" value="Peptidase_M41-like"/>
</dbReference>
<geneLocation type="chloroplast" evidence="3"/>
<dbReference type="PANTHER" id="PTHR23076">
    <property type="entry name" value="METALLOPROTEASE M41 FTSH"/>
    <property type="match status" value="1"/>
</dbReference>
<dbReference type="GeneID" id="24020486"/>
<proteinExistence type="predicted"/>
<dbReference type="GO" id="GO:0016887">
    <property type="term" value="F:ATP hydrolysis activity"/>
    <property type="evidence" value="ECO:0007669"/>
    <property type="project" value="InterPro"/>
</dbReference>
<dbReference type="Gene3D" id="3.40.50.300">
    <property type="entry name" value="P-loop containing nucleotide triphosphate hydrolases"/>
    <property type="match status" value="2"/>
</dbReference>
<dbReference type="RefSeq" id="YP_009130542.1">
    <property type="nucleotide sequence ID" value="NC_026796.1"/>
</dbReference>
<organism evidence="3">
    <name type="scientific">Tydemania expeditionis</name>
    <name type="common">Green alga</name>
    <dbReference type="NCBI Taxonomy" id="325645"/>
    <lineage>
        <taxon>Eukaryota</taxon>
        <taxon>Viridiplantae</taxon>
        <taxon>Chlorophyta</taxon>
        <taxon>core chlorophytes</taxon>
        <taxon>Ulvophyceae</taxon>
        <taxon>TCBD clade</taxon>
        <taxon>Bryopsidales</taxon>
        <taxon>Halimedineae</taxon>
        <taxon>Halimedaceae</taxon>
        <taxon>Udoteae</taxon>
        <taxon>Tydemania</taxon>
    </lineage>
</organism>
<evidence type="ECO:0000256" key="1">
    <source>
        <dbReference type="SAM" id="Phobius"/>
    </source>
</evidence>
<dbReference type="GO" id="GO:0004176">
    <property type="term" value="F:ATP-dependent peptidase activity"/>
    <property type="evidence" value="ECO:0007669"/>
    <property type="project" value="InterPro"/>
</dbReference>
<dbReference type="CDD" id="cd19481">
    <property type="entry name" value="RecA-like_protease"/>
    <property type="match status" value="1"/>
</dbReference>
<keyword evidence="1" id="KW-0812">Transmembrane</keyword>
<accession>A0A0D6E2S2</accession>
<protein>
    <submittedName>
        <fullName evidence="3">Cell division protein</fullName>
    </submittedName>
</protein>
<dbReference type="SUPFAM" id="SSF52540">
    <property type="entry name" value="P-loop containing nucleoside triphosphate hydrolases"/>
    <property type="match status" value="1"/>
</dbReference>
<keyword evidence="1" id="KW-0472">Membrane</keyword>
<sequence length="2127" mass="254997">MTHSKIKQRNQLKLLLILNDFYKILCFFRTPFLKIGNKTAQQLTNLPFFLSFVFLSLGILQISLQNHNREKFIFRNYPLFSFSFSQPKIPKKFETFYLQLFNPQKISSEYLHNFWQNPRKKLFNEQGEQQKLLLDYFHYYFPDKKPEYPTTFEHIYEENIKKETINIYKNFEQIGPILFSELLEEEEEEKNKEKNKFKTIKDGQPLLIHLRVDRPIKQWSAAKNRNFDPDEDERLTSWKFPDTDLVIQDLKKKKNHLDKGYKEIKKYLYQYKNYEKLIKNAKNLNLNLLGTEYPLKIKIIQDKICIETQSWEGQKTSFLAKCFWKPLYLSLYVNNIHIFPFSPYVFPLKSTFPQKLRKIRKPKSPKFIFSETRVIPRHFYPNKKLSRYFFKEKSLSEVLLQRIHLVSGAKLAEMKRKGKKVDVLKNFKNKKFTRDDFLQILTQAVDIGDVDNSDLPERLGGPITKYFKELKSVKKQIKRGKRLLSTPSISKYSKNFFYQLEKIHDQIPRRLQGFKSSQLPIPQTKWTLSYLLDLENLEENNYESWSPEYEKQRYEEWCYPRATWENLYKKLSNLSMESPRIKEIYNFRENQYIANKKSLLNIKFVNPNEFRKPERERDATILLKFIELLATKTNIVEYKNYFETLQKFNLKYVKYLVDFDIEVHKVSNKNIKIHKKKAKKGKKIKKNKYILKIVNDLYLEDQKNKLSLEYLKFIFEQSEDIITALFKLLPSRNFYDHFFEPEFLTPERVSENLDFMLWREREQKKREASTIDHYQNISSSWLELQEKNHYLKQIITAEDYLIEAISLSLQKNTLAEKLKEMSELEEFIEDAPIKNTEEEDTDSTEDDYDYDYAIDIDIDTEIAIKTSNKIPLRPSDTTILILNFFTNKREKKNLFFEKNNRFLQMKYLFEKKRNIELSFFWNNLFEKEKDNEIFKEQLKSTTLEFLQPKEDQSLLENKNPIIDPWLKKFSYKLKNEIFSSLRLTPQLNKIFNWEFIKNNYWSNDQLQNFIVHWRDRINTPEKPIFHIFKDNLEYQLLWLKKHFFPKQKQIQLELDLYLQNINENLEENSDISDILSERLLPKNEKMFKYFRQKLPRIPKHVNLDRPFLSMNDNDPFIKEKNGIPNYPYNVETRPTMDEEKRKIIELVKDIVSILKNWNKSLNIPRISNKNFNYFYNLFYYKMNEKLMKDFYYHDEINDKQIFQKEIFEKTMDEILQILKTDDIFKLKPQIKKLNKPIYQTVLVRKMSGYIYPDIQTIKLPKFSSKKIIEIPIPKRNIEISKFVENFPKLDLIQPSKPKILENKYKILKYKRKLSTKDNSERESEFFDFRENFNLYSWSILFFLSSSWVFINIFKNVYKKYAKEIVESCIDFLNRAGILDDVQWLKQELGLTRVDKGYRGIRHQGKKLKNIIGLDRKHIILQVSEMVWFLKTKKLIQSTDLFVYLFFLLNESFSKIQIHYKKQIIKPEIINPYLKPKGFLLAGPPGTGKTLLVQAIAGETGVPVVTQSGGLLQNPRLRGRGAKTLHKLFVRGREISPCIIFIDEVDGIGARRQFLPLYISGGYDPIAFLDSFEAFSPPQPYKTKLQRRSEYLDDTDPYWKEPEFTQIPQSTQIPIDVLQEMEFSRGARNEQLNILTQLLIELDGIHSLDNILVIGATNRLEILDPALMRPGRFQRILQFTLPDSTARLNLLKLYTKASKIGVERISWDYFSKRTHGFSSADIASIVFASELIAVQQSQKHTFETLERGIDLITSFPSDPGVFRLKNIFLFLEKLNFNFFLKNGFYSLNSEIDTSKYPNQLKTGLTEISNILRNCYYNIGKLLILFCLQTKPLPISYINLWERPKNFRFVFFTKNFNEFSEFDQKRLSRQQIERKFMSFFGGKAAESIFIFSPLNKFSTEIYFSFNKQFISMTHCLEQSNFGIETEIQTAQNLLKLMVEKWYFYMEKIATEKFHPIFESSNLQEYYESEKEVLIFQALVDEMIIDLDMRNRLSINEQKQSYKAWWMKKITTRLNYRENSYHLLSWSRIYLSNPESSIQNIEWVTPDDYFHTLLRTPPYCMAWTHFLENGRFAISNLLLLQSFNTVFQTLRQFSEFLDFISDYFLRYECLRENEFYLKIDQFYKFNRNFI</sequence>
<dbReference type="InterPro" id="IPR027417">
    <property type="entry name" value="P-loop_NTPase"/>
</dbReference>
<dbReference type="PANTHER" id="PTHR23076:SF97">
    <property type="entry name" value="ATP-DEPENDENT ZINC METALLOPROTEASE YME1L1"/>
    <property type="match status" value="1"/>
</dbReference>
<gene>
    <name evidence="3" type="primary">ftsH</name>
</gene>
<evidence type="ECO:0000313" key="3">
    <source>
        <dbReference type="EMBL" id="CEO91072.1"/>
    </source>
</evidence>
<feature type="transmembrane region" description="Helical" evidence="1">
    <location>
        <begin position="43"/>
        <end position="64"/>
    </location>
</feature>
<keyword evidence="3" id="KW-0150">Chloroplast</keyword>
<dbReference type="InterPro" id="IPR003593">
    <property type="entry name" value="AAA+_ATPase"/>
</dbReference>
<dbReference type="GO" id="GO:0005524">
    <property type="term" value="F:ATP binding"/>
    <property type="evidence" value="ECO:0007669"/>
    <property type="project" value="InterPro"/>
</dbReference>
<keyword evidence="3" id="KW-0132">Cell division</keyword>
<dbReference type="InterPro" id="IPR003959">
    <property type="entry name" value="ATPase_AAA_core"/>
</dbReference>
<dbReference type="EMBL" id="LN810505">
    <property type="protein sequence ID" value="CEO91072.1"/>
    <property type="molecule type" value="Genomic_DNA"/>
</dbReference>
<dbReference type="GO" id="GO:0004222">
    <property type="term" value="F:metalloendopeptidase activity"/>
    <property type="evidence" value="ECO:0007669"/>
    <property type="project" value="InterPro"/>
</dbReference>
<keyword evidence="1" id="KW-1133">Transmembrane helix</keyword>
<dbReference type="InterPro" id="IPR003960">
    <property type="entry name" value="ATPase_AAA_CS"/>
</dbReference>
<dbReference type="GO" id="GO:0051301">
    <property type="term" value="P:cell division"/>
    <property type="evidence" value="ECO:0007669"/>
    <property type="project" value="UniProtKB-KW"/>
</dbReference>
<keyword evidence="3" id="KW-0934">Plastid</keyword>
<feature type="domain" description="AAA+ ATPase" evidence="2">
    <location>
        <begin position="1474"/>
        <end position="1682"/>
    </location>
</feature>